<feature type="transmembrane region" description="Helical" evidence="1">
    <location>
        <begin position="76"/>
        <end position="101"/>
    </location>
</feature>
<proteinExistence type="predicted"/>
<name>A0A5C4S1V0_CHLTI</name>
<organism evidence="2 3">
    <name type="scientific">Chlorobaculum thiosulfatiphilum</name>
    <name type="common">Chlorobium limicola f.sp. thiosulfatophilum</name>
    <dbReference type="NCBI Taxonomy" id="115852"/>
    <lineage>
        <taxon>Bacteria</taxon>
        <taxon>Pseudomonadati</taxon>
        <taxon>Chlorobiota</taxon>
        <taxon>Chlorobiia</taxon>
        <taxon>Chlorobiales</taxon>
        <taxon>Chlorobiaceae</taxon>
        <taxon>Chlorobaculum</taxon>
    </lineage>
</organism>
<accession>A0A5C4S1V0</accession>
<sequence length="109" mass="12559">MNELTIAITILTAVVQVLAVLRKTWEEVRNWGNFVAWLIVILFTLFFPQGFVLYIALPYIIQAVSESTWEQNPLKWGIALSASAIGSIVPFLWAIYLLPFITHYFRSKR</sequence>
<evidence type="ECO:0000256" key="1">
    <source>
        <dbReference type="SAM" id="Phobius"/>
    </source>
</evidence>
<evidence type="ECO:0000313" key="3">
    <source>
        <dbReference type="Proteomes" id="UP000308271"/>
    </source>
</evidence>
<keyword evidence="3" id="KW-1185">Reference proteome</keyword>
<comment type="caution">
    <text evidence="2">The sequence shown here is derived from an EMBL/GenBank/DDBJ whole genome shotgun (WGS) entry which is preliminary data.</text>
</comment>
<feature type="transmembrane region" description="Helical" evidence="1">
    <location>
        <begin position="6"/>
        <end position="22"/>
    </location>
</feature>
<reference evidence="2 3" key="1">
    <citation type="submission" date="2019-05" db="EMBL/GenBank/DDBJ databases">
        <title>Draft Whole-Genome sequence of the green sulfur bacterium Chlorobaculum thiosulfatiphilum DSM 249.</title>
        <authorList>
            <person name="Meyer T.E."/>
            <person name="Kyndt J.A."/>
        </authorList>
    </citation>
    <scope>NUCLEOTIDE SEQUENCE [LARGE SCALE GENOMIC DNA]</scope>
    <source>
        <strain evidence="2 3">DSM 249</strain>
    </source>
</reference>
<dbReference type="EMBL" id="VDCH01000029">
    <property type="protein sequence ID" value="TNJ37493.1"/>
    <property type="molecule type" value="Genomic_DNA"/>
</dbReference>
<evidence type="ECO:0000313" key="2">
    <source>
        <dbReference type="EMBL" id="TNJ37493.1"/>
    </source>
</evidence>
<dbReference type="AlphaFoldDB" id="A0A5C4S1V0"/>
<dbReference type="Proteomes" id="UP000308271">
    <property type="component" value="Unassembled WGS sequence"/>
</dbReference>
<keyword evidence="1" id="KW-1133">Transmembrane helix</keyword>
<dbReference type="RefSeq" id="WP_139457627.1">
    <property type="nucleotide sequence ID" value="NZ_VDCH01000029.1"/>
</dbReference>
<keyword evidence="1" id="KW-0472">Membrane</keyword>
<gene>
    <name evidence="2" type="ORF">FGF66_10660</name>
</gene>
<keyword evidence="1" id="KW-0812">Transmembrane</keyword>
<protein>
    <submittedName>
        <fullName evidence="2">Uncharacterized protein</fullName>
    </submittedName>
</protein>
<feature type="transmembrane region" description="Helical" evidence="1">
    <location>
        <begin position="34"/>
        <end position="56"/>
    </location>
</feature>